<dbReference type="AlphaFoldDB" id="X0ZDI4"/>
<organism evidence="5">
    <name type="scientific">marine sediment metagenome</name>
    <dbReference type="NCBI Taxonomy" id="412755"/>
    <lineage>
        <taxon>unclassified sequences</taxon>
        <taxon>metagenomes</taxon>
        <taxon>ecological metagenomes</taxon>
    </lineage>
</organism>
<accession>X0ZDI4</accession>
<evidence type="ECO:0000313" key="5">
    <source>
        <dbReference type="EMBL" id="GAG67349.1"/>
    </source>
</evidence>
<dbReference type="NCBIfam" id="TIGR03804">
    <property type="entry name" value="para_beta_helix"/>
    <property type="match status" value="1"/>
</dbReference>
<dbReference type="Gene3D" id="2.160.20.10">
    <property type="entry name" value="Single-stranded right-handed beta-helix, Pectin lyase-like"/>
    <property type="match status" value="2"/>
</dbReference>
<reference evidence="5" key="1">
    <citation type="journal article" date="2014" name="Front. Microbiol.">
        <title>High frequency of phylogenetically diverse reductive dehalogenase-homologous genes in deep subseafloor sedimentary metagenomes.</title>
        <authorList>
            <person name="Kawai M."/>
            <person name="Futagami T."/>
            <person name="Toyoda A."/>
            <person name="Takaki Y."/>
            <person name="Nishi S."/>
            <person name="Hori S."/>
            <person name="Arai W."/>
            <person name="Tsubouchi T."/>
            <person name="Morono Y."/>
            <person name="Uchiyama I."/>
            <person name="Ito T."/>
            <person name="Fujiyama A."/>
            <person name="Inagaki F."/>
            <person name="Takami H."/>
        </authorList>
    </citation>
    <scope>NUCLEOTIDE SEQUENCE</scope>
    <source>
        <strain evidence="5">Expedition CK06-06</strain>
    </source>
</reference>
<comment type="caution">
    <text evidence="5">The sequence shown here is derived from an EMBL/GenBank/DDBJ whole genome shotgun (WGS) entry which is preliminary data.</text>
</comment>
<gene>
    <name evidence="5" type="ORF">S01H4_20783</name>
</gene>
<dbReference type="InterPro" id="IPR012334">
    <property type="entry name" value="Pectin_lyas_fold"/>
</dbReference>
<keyword evidence="2" id="KW-0677">Repeat</keyword>
<protein>
    <recommendedName>
        <fullName evidence="4">Periplasmic copper-binding protein NosD beta helix domain-containing protein</fullName>
    </recommendedName>
</protein>
<sequence>DCGFGVSGYTLDAYYQDIDTSNTLNGKPMYYLVEEEDKVFKESEVGFLALVNCKNIVVENVEISNNWFGLLFAETKASVENCMTLYNEVGLFIFGDCELEIIDYKSFDLFGCWLFYASNVEFISCDIGGWWGGIQIDYSHDITIQECTFSECYDDGVTLINSWNNVICKNVFPLKSRVYGIMLKDNSWGNSIHDNDIHQGYGGIDIGGNSHNNTIFNNNIYKLDSFGIFLHNSNDNYIHHNSIHNIDYDDYTAGICVYKSERCKINRNNIYDNNNWGLKANRCSVDATYNWWGSEDGPSGIGPGDGDWIEVYEATVLYEPWLKSPVSRNRQIIYWYSGLLLRLIERFPILQKILCYIL</sequence>
<keyword evidence="3" id="KW-0833">Ubl conjugation pathway</keyword>
<name>X0ZDI4_9ZZZZ</name>
<evidence type="ECO:0000259" key="4">
    <source>
        <dbReference type="Pfam" id="PF05048"/>
    </source>
</evidence>
<dbReference type="InterPro" id="IPR011050">
    <property type="entry name" value="Pectin_lyase_fold/virulence"/>
</dbReference>
<dbReference type="InterPro" id="IPR007742">
    <property type="entry name" value="NosD_dom"/>
</dbReference>
<evidence type="ECO:0000256" key="1">
    <source>
        <dbReference type="ARBA" id="ARBA00004906"/>
    </source>
</evidence>
<comment type="pathway">
    <text evidence="1">Protein modification; protein ubiquitination.</text>
</comment>
<dbReference type="SUPFAM" id="SSF51126">
    <property type="entry name" value="Pectin lyase-like"/>
    <property type="match status" value="1"/>
</dbReference>
<dbReference type="Pfam" id="PF05048">
    <property type="entry name" value="NosD"/>
    <property type="match status" value="1"/>
</dbReference>
<dbReference type="InterPro" id="IPR051550">
    <property type="entry name" value="SCF-Subunits/Alg-Epimerases"/>
</dbReference>
<proteinExistence type="predicted"/>
<feature type="domain" description="Periplasmic copper-binding protein NosD beta helix" evidence="4">
    <location>
        <begin position="114"/>
        <end position="245"/>
    </location>
</feature>
<dbReference type="PANTHER" id="PTHR22990:SF15">
    <property type="entry name" value="F-BOX ONLY PROTEIN 10"/>
    <property type="match status" value="1"/>
</dbReference>
<dbReference type="InterPro" id="IPR022441">
    <property type="entry name" value="Para_beta_helix_rpt-2"/>
</dbReference>
<evidence type="ECO:0000256" key="2">
    <source>
        <dbReference type="ARBA" id="ARBA00022737"/>
    </source>
</evidence>
<feature type="non-terminal residue" evidence="5">
    <location>
        <position position="1"/>
    </location>
</feature>
<evidence type="ECO:0000256" key="3">
    <source>
        <dbReference type="ARBA" id="ARBA00022786"/>
    </source>
</evidence>
<dbReference type="SMART" id="SM00710">
    <property type="entry name" value="PbH1"/>
    <property type="match status" value="7"/>
</dbReference>
<dbReference type="PANTHER" id="PTHR22990">
    <property type="entry name" value="F-BOX ONLY PROTEIN"/>
    <property type="match status" value="1"/>
</dbReference>
<dbReference type="EMBL" id="BART01009374">
    <property type="protein sequence ID" value="GAG67349.1"/>
    <property type="molecule type" value="Genomic_DNA"/>
</dbReference>
<dbReference type="InterPro" id="IPR006626">
    <property type="entry name" value="PbH1"/>
</dbReference>